<dbReference type="AlphaFoldDB" id="A0A7I9VH80"/>
<proteinExistence type="predicted"/>
<keyword evidence="1" id="KW-0812">Transmembrane</keyword>
<accession>A0A7I9VH80</accession>
<name>A0A7I9VH80_9BACT</name>
<dbReference type="GO" id="GO:0015297">
    <property type="term" value="F:antiporter activity"/>
    <property type="evidence" value="ECO:0007669"/>
    <property type="project" value="InterPro"/>
</dbReference>
<keyword evidence="1" id="KW-1133">Transmembrane helix</keyword>
<dbReference type="InterPro" id="IPR005133">
    <property type="entry name" value="PhaG_MnhG_YufB"/>
</dbReference>
<dbReference type="RefSeq" id="WP_176062200.1">
    <property type="nucleotide sequence ID" value="NZ_BJTG01000001.1"/>
</dbReference>
<dbReference type="Proteomes" id="UP000503640">
    <property type="component" value="Unassembled WGS sequence"/>
</dbReference>
<feature type="transmembrane region" description="Helical" evidence="1">
    <location>
        <begin position="12"/>
        <end position="32"/>
    </location>
</feature>
<dbReference type="Pfam" id="PF03334">
    <property type="entry name" value="PhaG_MnhG_YufB"/>
    <property type="match status" value="1"/>
</dbReference>
<reference evidence="3" key="1">
    <citation type="journal article" date="2020" name="Appl. Environ. Microbiol.">
        <title>Diazotrophic Anaeromyxobacter Isolates from Soils.</title>
        <authorList>
            <person name="Masuda Y."/>
            <person name="Yamanaka H."/>
            <person name="Xu Z.X."/>
            <person name="Shiratori Y."/>
            <person name="Aono T."/>
            <person name="Amachi S."/>
            <person name="Senoo K."/>
            <person name="Itoh H."/>
        </authorList>
    </citation>
    <scope>NUCLEOTIDE SEQUENCE [LARGE SCALE GENOMIC DNA]</scope>
    <source>
        <strain evidence="3">R267</strain>
    </source>
</reference>
<dbReference type="GO" id="GO:0098662">
    <property type="term" value="P:inorganic cation transmembrane transport"/>
    <property type="evidence" value="ECO:0007669"/>
    <property type="project" value="InterPro"/>
</dbReference>
<protein>
    <recommendedName>
        <fullName evidence="4">Monovalent cation/proton antiporter, MnhG/PhaG subunit</fullName>
    </recommendedName>
</protein>
<evidence type="ECO:0000313" key="2">
    <source>
        <dbReference type="EMBL" id="GEJ55397.1"/>
    </source>
</evidence>
<keyword evidence="3" id="KW-1185">Reference proteome</keyword>
<organism evidence="2 3">
    <name type="scientific">Anaeromyxobacter diazotrophicus</name>
    <dbReference type="NCBI Taxonomy" id="2590199"/>
    <lineage>
        <taxon>Bacteria</taxon>
        <taxon>Pseudomonadati</taxon>
        <taxon>Myxococcota</taxon>
        <taxon>Myxococcia</taxon>
        <taxon>Myxococcales</taxon>
        <taxon>Cystobacterineae</taxon>
        <taxon>Anaeromyxobacteraceae</taxon>
        <taxon>Anaeromyxobacter</taxon>
    </lineage>
</organism>
<evidence type="ECO:0008006" key="4">
    <source>
        <dbReference type="Google" id="ProtNLM"/>
    </source>
</evidence>
<sequence length="107" mass="11127">MSWGALQHGLAALLAGAAVLLTLACALGLAVMRDPWQRLHFVAPPSTLGAALLTGAIALEAGPLAAVKPLLVTALLTVLNGVVTHALARAAFVRQHRRWPPEREEGA</sequence>
<feature type="transmembrane region" description="Helical" evidence="1">
    <location>
        <begin position="70"/>
        <end position="88"/>
    </location>
</feature>
<feature type="transmembrane region" description="Helical" evidence="1">
    <location>
        <begin position="39"/>
        <end position="58"/>
    </location>
</feature>
<dbReference type="EMBL" id="BJTG01000001">
    <property type="protein sequence ID" value="GEJ55397.1"/>
    <property type="molecule type" value="Genomic_DNA"/>
</dbReference>
<evidence type="ECO:0000256" key="1">
    <source>
        <dbReference type="SAM" id="Phobius"/>
    </source>
</evidence>
<evidence type="ECO:0000313" key="3">
    <source>
        <dbReference type="Proteomes" id="UP000503640"/>
    </source>
</evidence>
<gene>
    <name evidence="2" type="ORF">AMYX_01380</name>
</gene>
<comment type="caution">
    <text evidence="2">The sequence shown here is derived from an EMBL/GenBank/DDBJ whole genome shotgun (WGS) entry which is preliminary data.</text>
</comment>
<keyword evidence="1" id="KW-0472">Membrane</keyword>